<keyword evidence="4" id="KW-1185">Reference proteome</keyword>
<dbReference type="OrthoDB" id="6945106at2"/>
<sequence>MTVFSIEYRREDYTLADCMRPDPKWGKKGFTVKSEDLGTDDISEVVKAAQYPDSIPKGYKLFSVRNVSTNETVKP</sequence>
<dbReference type="AlphaFoldDB" id="A0A0R2ZGY1"/>
<evidence type="ECO:0000313" key="2">
    <source>
        <dbReference type="EMBL" id="SDS68613.1"/>
    </source>
</evidence>
<dbReference type="EMBL" id="LT629760">
    <property type="protein sequence ID" value="SDS68613.1"/>
    <property type="molecule type" value="Genomic_DNA"/>
</dbReference>
<organism evidence="1 3">
    <name type="scientific">Pseudomonas trivialis</name>
    <dbReference type="NCBI Taxonomy" id="200450"/>
    <lineage>
        <taxon>Bacteria</taxon>
        <taxon>Pseudomonadati</taxon>
        <taxon>Pseudomonadota</taxon>
        <taxon>Gammaproteobacteria</taxon>
        <taxon>Pseudomonadales</taxon>
        <taxon>Pseudomonadaceae</taxon>
        <taxon>Pseudomonas</taxon>
    </lineage>
</organism>
<dbReference type="RefSeq" id="WP_057008964.1">
    <property type="nucleotide sequence ID" value="NZ_JYLK01000011.1"/>
</dbReference>
<proteinExistence type="predicted"/>
<gene>
    <name evidence="2" type="ORF">SAMN04490205_3294</name>
    <name evidence="1" type="ORF">TU79_16505</name>
</gene>
<name>A0A0R2ZGY1_9PSED</name>
<evidence type="ECO:0000313" key="4">
    <source>
        <dbReference type="Proteomes" id="UP000183126"/>
    </source>
</evidence>
<accession>A0A0R2ZGY1</accession>
<reference evidence="1 3" key="1">
    <citation type="submission" date="2015-02" db="EMBL/GenBank/DDBJ databases">
        <title>Two Pseudomonas sp. nov. isolated from raw milk.</title>
        <authorList>
            <person name="Wenning M."/>
            <person name="von Neubeck M."/>
            <person name="Huptas C."/>
            <person name="Scherer S."/>
        </authorList>
    </citation>
    <scope>NUCLEOTIDE SEQUENCE [LARGE SCALE GENOMIC DNA]</scope>
    <source>
        <strain evidence="1 3">DSM 14937</strain>
    </source>
</reference>
<reference evidence="2 4" key="2">
    <citation type="submission" date="2016-10" db="EMBL/GenBank/DDBJ databases">
        <authorList>
            <person name="Varghese N."/>
            <person name="Submissions S."/>
        </authorList>
    </citation>
    <scope>NUCLEOTIDE SEQUENCE [LARGE SCALE GENOMIC DNA]</scope>
    <source>
        <strain evidence="2 4">BS3111</strain>
    </source>
</reference>
<evidence type="ECO:0000313" key="3">
    <source>
        <dbReference type="Proteomes" id="UP000052019"/>
    </source>
</evidence>
<protein>
    <submittedName>
        <fullName evidence="1">Uncharacterized protein</fullName>
    </submittedName>
</protein>
<evidence type="ECO:0000313" key="1">
    <source>
        <dbReference type="EMBL" id="KRP59036.1"/>
    </source>
</evidence>
<dbReference type="Proteomes" id="UP000183126">
    <property type="component" value="Chromosome I"/>
</dbReference>
<dbReference type="PATRIC" id="fig|200450.4.peg.213"/>
<dbReference type="Proteomes" id="UP000052019">
    <property type="component" value="Unassembled WGS sequence"/>
</dbReference>
<dbReference type="EMBL" id="JYLK01000011">
    <property type="protein sequence ID" value="KRP59036.1"/>
    <property type="molecule type" value="Genomic_DNA"/>
</dbReference>